<dbReference type="SUPFAM" id="SSF55729">
    <property type="entry name" value="Acyl-CoA N-acyltransferases (Nat)"/>
    <property type="match status" value="1"/>
</dbReference>
<dbReference type="OrthoDB" id="5689at2759"/>
<dbReference type="InterPro" id="IPR016181">
    <property type="entry name" value="Acyl_CoA_acyltransferase"/>
</dbReference>
<evidence type="ECO:0000313" key="3">
    <source>
        <dbReference type="Proteomes" id="UP000054350"/>
    </source>
</evidence>
<reference evidence="3" key="2">
    <citation type="submission" date="2009-11" db="EMBL/GenBank/DDBJ databases">
        <title>The Genome Sequence of Allomyces macrogynus strain ATCC 38327.</title>
        <authorList>
            <consortium name="The Broad Institute Genome Sequencing Platform"/>
            <person name="Russ C."/>
            <person name="Cuomo C."/>
            <person name="Shea T."/>
            <person name="Young S.K."/>
            <person name="Zeng Q."/>
            <person name="Koehrsen M."/>
            <person name="Haas B."/>
            <person name="Borodovsky M."/>
            <person name="Guigo R."/>
            <person name="Alvarado L."/>
            <person name="Berlin A."/>
            <person name="Borenstein D."/>
            <person name="Chen Z."/>
            <person name="Engels R."/>
            <person name="Freedman E."/>
            <person name="Gellesch M."/>
            <person name="Goldberg J."/>
            <person name="Griggs A."/>
            <person name="Gujja S."/>
            <person name="Heiman D."/>
            <person name="Hepburn T."/>
            <person name="Howarth C."/>
            <person name="Jen D."/>
            <person name="Larson L."/>
            <person name="Lewis B."/>
            <person name="Mehta T."/>
            <person name="Park D."/>
            <person name="Pearson M."/>
            <person name="Roberts A."/>
            <person name="Saif S."/>
            <person name="Shenoy N."/>
            <person name="Sisk P."/>
            <person name="Stolte C."/>
            <person name="Sykes S."/>
            <person name="Walk T."/>
            <person name="White J."/>
            <person name="Yandava C."/>
            <person name="Burger G."/>
            <person name="Gray M.W."/>
            <person name="Holland P.W.H."/>
            <person name="King N."/>
            <person name="Lang F.B.F."/>
            <person name="Roger A.J."/>
            <person name="Ruiz-Trillo I."/>
            <person name="Lander E."/>
            <person name="Nusbaum C."/>
        </authorList>
    </citation>
    <scope>NUCLEOTIDE SEQUENCE [LARGE SCALE GENOMIC DNA]</scope>
    <source>
        <strain evidence="3">ATCC 38327</strain>
    </source>
</reference>
<dbReference type="Gene3D" id="3.40.630.30">
    <property type="match status" value="1"/>
</dbReference>
<evidence type="ECO:0000313" key="2">
    <source>
        <dbReference type="EMBL" id="KNE68759.1"/>
    </source>
</evidence>
<organism evidence="2 3">
    <name type="scientific">Allomyces macrogynus (strain ATCC 38327)</name>
    <name type="common">Allomyces javanicus var. macrogynus</name>
    <dbReference type="NCBI Taxonomy" id="578462"/>
    <lineage>
        <taxon>Eukaryota</taxon>
        <taxon>Fungi</taxon>
        <taxon>Fungi incertae sedis</taxon>
        <taxon>Blastocladiomycota</taxon>
        <taxon>Blastocladiomycetes</taxon>
        <taxon>Blastocladiales</taxon>
        <taxon>Blastocladiaceae</taxon>
        <taxon>Allomyces</taxon>
    </lineage>
</organism>
<evidence type="ECO:0000259" key="1">
    <source>
        <dbReference type="Pfam" id="PF13673"/>
    </source>
</evidence>
<protein>
    <recommendedName>
        <fullName evidence="1">N-acetyltransferase domain-containing protein</fullName>
    </recommendedName>
</protein>
<dbReference type="AlphaFoldDB" id="A0A0L0T2E9"/>
<gene>
    <name evidence="2" type="ORF">AMAG_13399</name>
</gene>
<dbReference type="EMBL" id="GG745358">
    <property type="protein sequence ID" value="KNE68759.1"/>
    <property type="molecule type" value="Genomic_DNA"/>
</dbReference>
<feature type="domain" description="N-acetyltransferase" evidence="1">
    <location>
        <begin position="168"/>
        <end position="235"/>
    </location>
</feature>
<dbReference type="CDD" id="cd04301">
    <property type="entry name" value="NAT_SF"/>
    <property type="match status" value="1"/>
</dbReference>
<dbReference type="Pfam" id="PF13673">
    <property type="entry name" value="Acetyltransf_10"/>
    <property type="match status" value="1"/>
</dbReference>
<reference evidence="2 3" key="1">
    <citation type="submission" date="2009-11" db="EMBL/GenBank/DDBJ databases">
        <title>Annotation of Allomyces macrogynus ATCC 38327.</title>
        <authorList>
            <consortium name="The Broad Institute Genome Sequencing Platform"/>
            <person name="Russ C."/>
            <person name="Cuomo C."/>
            <person name="Burger G."/>
            <person name="Gray M.W."/>
            <person name="Holland P.W.H."/>
            <person name="King N."/>
            <person name="Lang F.B.F."/>
            <person name="Roger A.J."/>
            <person name="Ruiz-Trillo I."/>
            <person name="Young S.K."/>
            <person name="Zeng Q."/>
            <person name="Gargeya S."/>
            <person name="Fitzgerald M."/>
            <person name="Haas B."/>
            <person name="Abouelleil A."/>
            <person name="Alvarado L."/>
            <person name="Arachchi H.M."/>
            <person name="Berlin A."/>
            <person name="Chapman S.B."/>
            <person name="Gearin G."/>
            <person name="Goldberg J."/>
            <person name="Griggs A."/>
            <person name="Gujja S."/>
            <person name="Hansen M."/>
            <person name="Heiman D."/>
            <person name="Howarth C."/>
            <person name="Larimer J."/>
            <person name="Lui A."/>
            <person name="MacDonald P.J.P."/>
            <person name="McCowen C."/>
            <person name="Montmayeur A."/>
            <person name="Murphy C."/>
            <person name="Neiman D."/>
            <person name="Pearson M."/>
            <person name="Priest M."/>
            <person name="Roberts A."/>
            <person name="Saif S."/>
            <person name="Shea T."/>
            <person name="Sisk P."/>
            <person name="Stolte C."/>
            <person name="Sykes S."/>
            <person name="Wortman J."/>
            <person name="Nusbaum C."/>
            <person name="Birren B."/>
        </authorList>
    </citation>
    <scope>NUCLEOTIDE SEQUENCE [LARGE SCALE GENOMIC DNA]</scope>
    <source>
        <strain evidence="2 3">ATCC 38327</strain>
    </source>
</reference>
<dbReference type="GO" id="GO:0016747">
    <property type="term" value="F:acyltransferase activity, transferring groups other than amino-acyl groups"/>
    <property type="evidence" value="ECO:0007669"/>
    <property type="project" value="InterPro"/>
</dbReference>
<name>A0A0L0T2E9_ALLM3</name>
<accession>A0A0L0T2E9</accession>
<dbReference type="VEuPathDB" id="FungiDB:AMAG_13399"/>
<keyword evidence="3" id="KW-1185">Reference proteome</keyword>
<sequence>MNRLVVIPFLLIRNHTRPVPALARPTAILAPRIITTMSVQARYVDPAAFDALVTSTPAAIATGFPADPELRVRLATPDDAQAIVHLTNLAYVDARWFKAPSFYNRAILDEVLEEVDAPESCFLVLDWPVASVAQPANDESTSTPGAQGVPLAASVQVHLDKPSGKPLFGMLAVHPNVHRRGVAKTMVRAVEALVRRVLKENTLVIEVVSVQPHLLEIYGKMGFVAFQERKWEEFGIDPAACLVVPCHLIALRKTLAPEEEEE</sequence>
<dbReference type="InterPro" id="IPR000182">
    <property type="entry name" value="GNAT_dom"/>
</dbReference>
<proteinExistence type="predicted"/>
<dbReference type="Proteomes" id="UP000054350">
    <property type="component" value="Unassembled WGS sequence"/>
</dbReference>